<accession>A0A0A8XQS3</accession>
<protein>
    <submittedName>
        <fullName evidence="1">YGGT family protein</fullName>
    </submittedName>
</protein>
<sequence length="61" mass="6756">MDAKNGVTEIAGRWSSIGSCFVCRCLATGWELRFAPDACRLGLLHSTLRSEDQTQFDLHAL</sequence>
<reference evidence="1" key="1">
    <citation type="submission" date="2014-09" db="EMBL/GenBank/DDBJ databases">
        <authorList>
            <person name="Magalhaes I.L.F."/>
            <person name="Oliveira U."/>
            <person name="Santos F.R."/>
            <person name="Vidigal T.H.D.A."/>
            <person name="Brescovit A.D."/>
            <person name="Santos A.J."/>
        </authorList>
    </citation>
    <scope>NUCLEOTIDE SEQUENCE</scope>
    <source>
        <tissue evidence="1">Shoot tissue taken approximately 20 cm above the soil surface</tissue>
    </source>
</reference>
<dbReference type="EMBL" id="GBRH01282900">
    <property type="protein sequence ID" value="JAD14995.1"/>
    <property type="molecule type" value="Transcribed_RNA"/>
</dbReference>
<proteinExistence type="predicted"/>
<organism evidence="1">
    <name type="scientific">Arundo donax</name>
    <name type="common">Giant reed</name>
    <name type="synonym">Donax arundinaceus</name>
    <dbReference type="NCBI Taxonomy" id="35708"/>
    <lineage>
        <taxon>Eukaryota</taxon>
        <taxon>Viridiplantae</taxon>
        <taxon>Streptophyta</taxon>
        <taxon>Embryophyta</taxon>
        <taxon>Tracheophyta</taxon>
        <taxon>Spermatophyta</taxon>
        <taxon>Magnoliopsida</taxon>
        <taxon>Liliopsida</taxon>
        <taxon>Poales</taxon>
        <taxon>Poaceae</taxon>
        <taxon>PACMAD clade</taxon>
        <taxon>Arundinoideae</taxon>
        <taxon>Arundineae</taxon>
        <taxon>Arundo</taxon>
    </lineage>
</organism>
<dbReference type="AlphaFoldDB" id="A0A0A8XQS3"/>
<evidence type="ECO:0000313" key="1">
    <source>
        <dbReference type="EMBL" id="JAD14995.1"/>
    </source>
</evidence>
<name>A0A0A8XQS3_ARUDO</name>
<reference evidence="1" key="2">
    <citation type="journal article" date="2015" name="Data Brief">
        <title>Shoot transcriptome of the giant reed, Arundo donax.</title>
        <authorList>
            <person name="Barrero R.A."/>
            <person name="Guerrero F.D."/>
            <person name="Moolhuijzen P."/>
            <person name="Goolsby J.A."/>
            <person name="Tidwell J."/>
            <person name="Bellgard S.E."/>
            <person name="Bellgard M.I."/>
        </authorList>
    </citation>
    <scope>NUCLEOTIDE SEQUENCE</scope>
    <source>
        <tissue evidence="1">Shoot tissue taken approximately 20 cm above the soil surface</tissue>
    </source>
</reference>